<accession>A0A2P2FZ01</accession>
<dbReference type="RefSeq" id="WP_158005352.1">
    <property type="nucleotide sequence ID" value="NZ_JFBM01000004.1"/>
</dbReference>
<dbReference type="NCBIfam" id="NF033832">
    <property type="entry name" value="sce7726_fam"/>
    <property type="match status" value="1"/>
</dbReference>
<reference evidence="1 2" key="1">
    <citation type="journal article" date="2014" name="Genome Announc.">
        <title>Draft Genome Sequence of Amycolatopsis lurida NRRL 2430, Producer of the Glycopeptide Family Antibiotic Ristocetin.</title>
        <authorList>
            <person name="Kwun M.J."/>
            <person name="Hong H.J."/>
        </authorList>
    </citation>
    <scope>NUCLEOTIDE SEQUENCE [LARGE SCALE GENOMIC DNA]</scope>
    <source>
        <strain evidence="1 2">NRRL 2430</strain>
    </source>
</reference>
<organism evidence="1 2">
    <name type="scientific">Amycolatopsis lurida NRRL 2430</name>
    <dbReference type="NCBI Taxonomy" id="1460371"/>
    <lineage>
        <taxon>Bacteria</taxon>
        <taxon>Bacillati</taxon>
        <taxon>Actinomycetota</taxon>
        <taxon>Actinomycetes</taxon>
        <taxon>Pseudonocardiales</taxon>
        <taxon>Pseudonocardiaceae</taxon>
        <taxon>Amycolatopsis</taxon>
    </lineage>
</organism>
<sequence length="187" mass="21191">MNDRDIRAALRVHLESTTERGAIIRDELGLCLGDTRVDIAVIGGTLAGFEIKSDRDRLDRLPGQIDRYSRVLDFATLVCGPRHQTKASTLLPSWWGIWVAEEQDGAITFQPMRDASRNPAPDPYTVAQLLWRDEAMAALRERDLHRGMSSATRFRLWERMADTMSITDIQQTVHAAIMARPDWQVCS</sequence>
<name>A0A2P2FZ01_AMYLU</name>
<dbReference type="AlphaFoldDB" id="A0A2P2FZ01"/>
<dbReference type="EMBL" id="JFBM01000004">
    <property type="protein sequence ID" value="KFU81952.1"/>
    <property type="molecule type" value="Genomic_DNA"/>
</dbReference>
<evidence type="ECO:0008006" key="3">
    <source>
        <dbReference type="Google" id="ProtNLM"/>
    </source>
</evidence>
<proteinExistence type="predicted"/>
<evidence type="ECO:0000313" key="1">
    <source>
        <dbReference type="EMBL" id="KFU81952.1"/>
    </source>
</evidence>
<gene>
    <name evidence="1" type="ORF">BB31_06315</name>
</gene>
<dbReference type="InterPro" id="IPR047729">
    <property type="entry name" value="Sce7726-like"/>
</dbReference>
<comment type="caution">
    <text evidence="1">The sequence shown here is derived from an EMBL/GenBank/DDBJ whole genome shotgun (WGS) entry which is preliminary data.</text>
</comment>
<protein>
    <recommendedName>
        <fullName evidence="3">Phage-related protein</fullName>
    </recommendedName>
</protein>
<keyword evidence="2" id="KW-1185">Reference proteome</keyword>
<dbReference type="Proteomes" id="UP000256220">
    <property type="component" value="Unassembled WGS sequence"/>
</dbReference>
<evidence type="ECO:0000313" key="2">
    <source>
        <dbReference type="Proteomes" id="UP000256220"/>
    </source>
</evidence>